<reference evidence="10 11" key="1">
    <citation type="submission" date="2017-08" db="EMBL/GenBank/DDBJ databases">
        <title>The Vibrio qinghaiensis sp.-Q67 is a luminous bacteria isolated firstly from Qinghai lake, Qinghai province, China, which has been proved to be very sensitive to detect environmental and food pollutants. Therefore, complete genome analysis of V. qinghaiensis sp.-Q67 highlights the potential application of this strain on detection of hazards in the contaminated environments.</title>
        <authorList>
            <person name="Gong L."/>
        </authorList>
    </citation>
    <scope>NUCLEOTIDE SEQUENCE [LARGE SCALE GENOMIC DNA]</scope>
    <source>
        <strain evidence="10 11">Q67</strain>
    </source>
</reference>
<evidence type="ECO:0000259" key="9">
    <source>
        <dbReference type="PROSITE" id="PS50110"/>
    </source>
</evidence>
<feature type="domain" description="Response regulatory" evidence="9">
    <location>
        <begin position="6"/>
        <end position="120"/>
    </location>
</feature>
<accession>A0A223N2G4</accession>
<dbReference type="PANTHER" id="PTHR32071">
    <property type="entry name" value="TRANSCRIPTIONAL REGULATORY PROTEIN"/>
    <property type="match status" value="1"/>
</dbReference>
<dbReference type="KEGG" id="vqi:CCZ37_15230"/>
<organism evidence="10 11">
    <name type="scientific">Vibrio qinghaiensis</name>
    <dbReference type="NCBI Taxonomy" id="2025808"/>
    <lineage>
        <taxon>Bacteria</taxon>
        <taxon>Pseudomonadati</taxon>
        <taxon>Pseudomonadota</taxon>
        <taxon>Gammaproteobacteria</taxon>
        <taxon>Vibrionales</taxon>
        <taxon>Vibrionaceae</taxon>
        <taxon>Vibrio</taxon>
    </lineage>
</organism>
<dbReference type="GO" id="GO:0006355">
    <property type="term" value="P:regulation of DNA-templated transcription"/>
    <property type="evidence" value="ECO:0007669"/>
    <property type="project" value="InterPro"/>
</dbReference>
<dbReference type="Pfam" id="PF00072">
    <property type="entry name" value="Response_reg"/>
    <property type="match status" value="1"/>
</dbReference>
<dbReference type="Gene3D" id="3.40.50.2300">
    <property type="match status" value="1"/>
</dbReference>
<gene>
    <name evidence="10" type="ORF">CCZ37_15230</name>
</gene>
<evidence type="ECO:0000256" key="4">
    <source>
        <dbReference type="ARBA" id="ARBA00023012"/>
    </source>
</evidence>
<evidence type="ECO:0000256" key="1">
    <source>
        <dbReference type="ARBA" id="ARBA00022553"/>
    </source>
</evidence>
<evidence type="ECO:0000313" key="11">
    <source>
        <dbReference type="Proteomes" id="UP000215148"/>
    </source>
</evidence>
<dbReference type="Pfam" id="PF14532">
    <property type="entry name" value="Sigma54_activ_2"/>
    <property type="match status" value="1"/>
</dbReference>
<dbReference type="SUPFAM" id="SSF52540">
    <property type="entry name" value="P-loop containing nucleoside triphosphate hydrolases"/>
    <property type="match status" value="1"/>
</dbReference>
<evidence type="ECO:0000313" key="10">
    <source>
        <dbReference type="EMBL" id="ASU23928.1"/>
    </source>
</evidence>
<evidence type="ECO:0000256" key="6">
    <source>
        <dbReference type="ARBA" id="ARBA00023163"/>
    </source>
</evidence>
<keyword evidence="2" id="KW-0547">Nucleotide-binding</keyword>
<dbReference type="GO" id="GO:0005524">
    <property type="term" value="F:ATP binding"/>
    <property type="evidence" value="ECO:0007669"/>
    <property type="project" value="UniProtKB-KW"/>
</dbReference>
<dbReference type="Gene3D" id="3.40.50.300">
    <property type="entry name" value="P-loop containing nucleotide triphosphate hydrolases"/>
    <property type="match status" value="1"/>
</dbReference>
<dbReference type="InterPro" id="IPR011006">
    <property type="entry name" value="CheY-like_superfamily"/>
</dbReference>
<name>A0A223N2G4_9VIBR</name>
<dbReference type="SMART" id="SM00448">
    <property type="entry name" value="REC"/>
    <property type="match status" value="1"/>
</dbReference>
<dbReference type="SUPFAM" id="SSF46689">
    <property type="entry name" value="Homeodomain-like"/>
    <property type="match status" value="1"/>
</dbReference>
<evidence type="ECO:0000256" key="7">
    <source>
        <dbReference type="PROSITE-ProRule" id="PRU00169"/>
    </source>
</evidence>
<proteinExistence type="predicted"/>
<dbReference type="RefSeq" id="WP_094501320.1">
    <property type="nucleotide sequence ID" value="NZ_CAWNHI010000002.1"/>
</dbReference>
<dbReference type="PROSITE" id="PS00688">
    <property type="entry name" value="SIGMA54_INTERACT_3"/>
    <property type="match status" value="1"/>
</dbReference>
<dbReference type="PROSITE" id="PS50045">
    <property type="entry name" value="SIGMA54_INTERACT_4"/>
    <property type="match status" value="1"/>
</dbReference>
<evidence type="ECO:0000256" key="3">
    <source>
        <dbReference type="ARBA" id="ARBA00022840"/>
    </source>
</evidence>
<keyword evidence="11" id="KW-1185">Reference proteome</keyword>
<feature type="modified residue" description="4-aspartylphosphate" evidence="7">
    <location>
        <position position="55"/>
    </location>
</feature>
<evidence type="ECO:0000259" key="8">
    <source>
        <dbReference type="PROSITE" id="PS50045"/>
    </source>
</evidence>
<dbReference type="Pfam" id="PF25601">
    <property type="entry name" value="AAA_lid_14"/>
    <property type="match status" value="1"/>
</dbReference>
<dbReference type="InterPro" id="IPR001789">
    <property type="entry name" value="Sig_transdc_resp-reg_receiver"/>
</dbReference>
<dbReference type="InterPro" id="IPR027417">
    <property type="entry name" value="P-loop_NTPase"/>
</dbReference>
<dbReference type="PANTHER" id="PTHR32071:SF29">
    <property type="entry name" value="PHOSPHOGLYCERATE TRANSPORT SYSTEM TRANSCRIPTIONAL REGULATORY PROTEIN PGTA"/>
    <property type="match status" value="1"/>
</dbReference>
<dbReference type="GO" id="GO:0043565">
    <property type="term" value="F:sequence-specific DNA binding"/>
    <property type="evidence" value="ECO:0007669"/>
    <property type="project" value="InterPro"/>
</dbReference>
<dbReference type="FunFam" id="3.40.50.2300:FF:000018">
    <property type="entry name" value="DNA-binding transcriptional regulator NtrC"/>
    <property type="match status" value="1"/>
</dbReference>
<keyword evidence="6" id="KW-0804">Transcription</keyword>
<dbReference type="Gene3D" id="1.10.10.60">
    <property type="entry name" value="Homeodomain-like"/>
    <property type="match status" value="1"/>
</dbReference>
<keyword evidence="4" id="KW-0902">Two-component regulatory system</keyword>
<dbReference type="Pfam" id="PF02954">
    <property type="entry name" value="HTH_8"/>
    <property type="match status" value="1"/>
</dbReference>
<dbReference type="GO" id="GO:0000160">
    <property type="term" value="P:phosphorelay signal transduction system"/>
    <property type="evidence" value="ECO:0007669"/>
    <property type="project" value="UniProtKB-KW"/>
</dbReference>
<evidence type="ECO:0000256" key="2">
    <source>
        <dbReference type="ARBA" id="ARBA00022741"/>
    </source>
</evidence>
<evidence type="ECO:0000256" key="5">
    <source>
        <dbReference type="ARBA" id="ARBA00023015"/>
    </source>
</evidence>
<dbReference type="Proteomes" id="UP000215148">
    <property type="component" value="Chromosome 2"/>
</dbReference>
<dbReference type="InterPro" id="IPR009057">
    <property type="entry name" value="Homeodomain-like_sf"/>
</dbReference>
<dbReference type="InterPro" id="IPR002197">
    <property type="entry name" value="HTH_Fis"/>
</dbReference>
<sequence length="422" mass="47642">MNHNYSVLLIDDDQDVLDSYSHLMSIANLPSKALLNPTKACEFIHSDWAGVILLDVYMPQMNGIELLKAIKSIDEHIPVIVITGHGDIPMAVEAVKIGACDFLEKPINPAELLSLVKKNLDIRRHFVQQKTAMANSIKCELIGKSAQMGQIRHHVAQYSMLNSHVVICGESGVGRHTIAYLIHQLTQGNHASSLVELTVSSATTLAQIEQKLDASENGTLLIDHIELLSEELQRYLTQRMLNQERLSKARTRVIAILGTEPEALITANRLQPELYYLLNQGVIEVPVLRHRPDDIATLFHYFLKQSCKKLAKPLPAVELSYLSLLRAHQWPGNVRELRNVAELYAIGIVKLTGKERLYNQSDLLSPLDELVDDYEKQIIEDALFLHSGRVADAANYLQVPRKKLYLRMKKHGLEKDDFKSRY</sequence>
<dbReference type="AlphaFoldDB" id="A0A223N2G4"/>
<protein>
    <submittedName>
        <fullName evidence="10">Two-component system response regulator</fullName>
    </submittedName>
</protein>
<dbReference type="InterPro" id="IPR025944">
    <property type="entry name" value="Sigma_54_int_dom_CS"/>
</dbReference>
<dbReference type="PROSITE" id="PS50110">
    <property type="entry name" value="RESPONSE_REGULATORY"/>
    <property type="match status" value="1"/>
</dbReference>
<keyword evidence="5" id="KW-0805">Transcription regulation</keyword>
<dbReference type="EMBL" id="CP022742">
    <property type="protein sequence ID" value="ASU23928.1"/>
    <property type="molecule type" value="Genomic_DNA"/>
</dbReference>
<dbReference type="InterPro" id="IPR002078">
    <property type="entry name" value="Sigma_54_int"/>
</dbReference>
<keyword evidence="1 7" id="KW-0597">Phosphoprotein</keyword>
<keyword evidence="3" id="KW-0067">ATP-binding</keyword>
<feature type="domain" description="Sigma-54 factor interaction" evidence="8">
    <location>
        <begin position="141"/>
        <end position="346"/>
    </location>
</feature>
<dbReference type="InterPro" id="IPR058031">
    <property type="entry name" value="AAA_lid_NorR"/>
</dbReference>
<dbReference type="SUPFAM" id="SSF52172">
    <property type="entry name" value="CheY-like"/>
    <property type="match status" value="1"/>
</dbReference>
<dbReference type="Gene3D" id="1.10.8.60">
    <property type="match status" value="1"/>
</dbReference>